<proteinExistence type="predicted"/>
<sequence>MIISNLGLSLKPSDANWGSELMSISGVVMEQNIPCVAIVRCYEKKTGRLLDQTLSNPDGYYKFTGLTRKNECFIVSHNLSRSFNAVIQDNVVPK</sequence>
<accession>A0ABX1UXX8</accession>
<reference evidence="1 2" key="1">
    <citation type="submission" date="2020-04" db="EMBL/GenBank/DDBJ databases">
        <title>Acinetobacter Taxon 24.</title>
        <authorList>
            <person name="Nemec A."/>
            <person name="Radolfova-Krizova L."/>
            <person name="Higgins P.G."/>
            <person name="Spanelova P."/>
        </authorList>
    </citation>
    <scope>NUCLEOTIDE SEQUENCE [LARGE SCALE GENOMIC DNA]</scope>
    <source>
        <strain evidence="1 2">ANC 4279</strain>
    </source>
</reference>
<organism evidence="1 2">
    <name type="scientific">Acinetobacter terrae</name>
    <dbReference type="NCBI Taxonomy" id="2731247"/>
    <lineage>
        <taxon>Bacteria</taxon>
        <taxon>Pseudomonadati</taxon>
        <taxon>Pseudomonadota</taxon>
        <taxon>Gammaproteobacteria</taxon>
        <taxon>Moraxellales</taxon>
        <taxon>Moraxellaceae</taxon>
        <taxon>Acinetobacter</taxon>
        <taxon>Acinetobacter Taxon 24</taxon>
    </lineage>
</organism>
<evidence type="ECO:0000313" key="1">
    <source>
        <dbReference type="EMBL" id="NNH86261.1"/>
    </source>
</evidence>
<comment type="caution">
    <text evidence="1">The sequence shown here is derived from an EMBL/GenBank/DDBJ whole genome shotgun (WGS) entry which is preliminary data.</text>
</comment>
<dbReference type="Proteomes" id="UP000546536">
    <property type="component" value="Unassembled WGS sequence"/>
</dbReference>
<dbReference type="EMBL" id="JABERG010000001">
    <property type="protein sequence ID" value="NNH86261.1"/>
    <property type="molecule type" value="Genomic_DNA"/>
</dbReference>
<dbReference type="RefSeq" id="WP_171543518.1">
    <property type="nucleotide sequence ID" value="NZ_JABERG010000001.1"/>
</dbReference>
<keyword evidence="2" id="KW-1185">Reference proteome</keyword>
<gene>
    <name evidence="1" type="ORF">HLH13_00745</name>
</gene>
<evidence type="ECO:0000313" key="2">
    <source>
        <dbReference type="Proteomes" id="UP000546536"/>
    </source>
</evidence>
<protein>
    <submittedName>
        <fullName evidence="1">Carboxypeptidase regulatory-like domain-containing protein</fullName>
    </submittedName>
</protein>
<name>A0ABX1UXX8_9GAMM</name>